<keyword evidence="3" id="KW-1185">Reference proteome</keyword>
<evidence type="ECO:0000313" key="3">
    <source>
        <dbReference type="Proteomes" id="UP001218188"/>
    </source>
</evidence>
<feature type="region of interest" description="Disordered" evidence="1">
    <location>
        <begin position="200"/>
        <end position="294"/>
    </location>
</feature>
<organism evidence="2 3">
    <name type="scientific">Mycena alexandri</name>
    <dbReference type="NCBI Taxonomy" id="1745969"/>
    <lineage>
        <taxon>Eukaryota</taxon>
        <taxon>Fungi</taxon>
        <taxon>Dikarya</taxon>
        <taxon>Basidiomycota</taxon>
        <taxon>Agaricomycotina</taxon>
        <taxon>Agaricomycetes</taxon>
        <taxon>Agaricomycetidae</taxon>
        <taxon>Agaricales</taxon>
        <taxon>Marasmiineae</taxon>
        <taxon>Mycenaceae</taxon>
        <taxon>Mycena</taxon>
    </lineage>
</organism>
<dbReference type="AlphaFoldDB" id="A0AAD6S568"/>
<name>A0AAD6S568_9AGAR</name>
<reference evidence="2" key="1">
    <citation type="submission" date="2023-03" db="EMBL/GenBank/DDBJ databases">
        <title>Massive genome expansion in bonnet fungi (Mycena s.s.) driven by repeated elements and novel gene families across ecological guilds.</title>
        <authorList>
            <consortium name="Lawrence Berkeley National Laboratory"/>
            <person name="Harder C.B."/>
            <person name="Miyauchi S."/>
            <person name="Viragh M."/>
            <person name="Kuo A."/>
            <person name="Thoen E."/>
            <person name="Andreopoulos B."/>
            <person name="Lu D."/>
            <person name="Skrede I."/>
            <person name="Drula E."/>
            <person name="Henrissat B."/>
            <person name="Morin E."/>
            <person name="Kohler A."/>
            <person name="Barry K."/>
            <person name="LaButti K."/>
            <person name="Morin E."/>
            <person name="Salamov A."/>
            <person name="Lipzen A."/>
            <person name="Mereny Z."/>
            <person name="Hegedus B."/>
            <person name="Baldrian P."/>
            <person name="Stursova M."/>
            <person name="Weitz H."/>
            <person name="Taylor A."/>
            <person name="Grigoriev I.V."/>
            <person name="Nagy L.G."/>
            <person name="Martin F."/>
            <person name="Kauserud H."/>
        </authorList>
    </citation>
    <scope>NUCLEOTIDE SEQUENCE</scope>
    <source>
        <strain evidence="2">CBHHK200</strain>
    </source>
</reference>
<dbReference type="EMBL" id="JARJCM010000235">
    <property type="protein sequence ID" value="KAJ7021328.1"/>
    <property type="molecule type" value="Genomic_DNA"/>
</dbReference>
<proteinExistence type="predicted"/>
<evidence type="ECO:0000256" key="1">
    <source>
        <dbReference type="SAM" id="MobiDB-lite"/>
    </source>
</evidence>
<dbReference type="Proteomes" id="UP001218188">
    <property type="component" value="Unassembled WGS sequence"/>
</dbReference>
<accession>A0AAD6S568</accession>
<comment type="caution">
    <text evidence="2">The sequence shown here is derived from an EMBL/GenBank/DDBJ whole genome shotgun (WGS) entry which is preliminary data.</text>
</comment>
<gene>
    <name evidence="2" type="ORF">C8F04DRAFT_1273832</name>
</gene>
<protein>
    <submittedName>
        <fullName evidence="2">Uncharacterized protein</fullName>
    </submittedName>
</protein>
<sequence>MVNISAQETRRLFGPVNRPHSDNNVRHNAVLRKAIELYTAEELAEIFGRPISLRAAMGSAYTFYQLGKIRANLMINGRLVRRETDPPSLDARHHLLSYRNAYADYYMKQGNTYAVRNVHAKAALEAAEQVWHDWIVAYLAARGIPGRADWALQPLPGLRRVRIAPAPAPFAPAPARAAMNFLGFIDISDDEDIPRVATASTRARVALPTPPPSSPAPTHIDLSQLDEQPARLPTPPPSSPAPTHIDLSQLDEQPARPAVKRKFLGVVEISDDDEEDASRPPKKARSLGYLELTN</sequence>
<evidence type="ECO:0000313" key="2">
    <source>
        <dbReference type="EMBL" id="KAJ7021328.1"/>
    </source>
</evidence>